<reference evidence="2 3" key="1">
    <citation type="journal article" date="2020" name="Biotechnol. Biofuels">
        <title>New insights from the biogas microbiome by comprehensive genome-resolved metagenomics of nearly 1600 species originating from multiple anaerobic digesters.</title>
        <authorList>
            <person name="Campanaro S."/>
            <person name="Treu L."/>
            <person name="Rodriguez-R L.M."/>
            <person name="Kovalovszki A."/>
            <person name="Ziels R.M."/>
            <person name="Maus I."/>
            <person name="Zhu X."/>
            <person name="Kougias P.G."/>
            <person name="Basile A."/>
            <person name="Luo G."/>
            <person name="Schluter A."/>
            <person name="Konstantinidis K.T."/>
            <person name="Angelidaki I."/>
        </authorList>
    </citation>
    <scope>NUCLEOTIDE SEQUENCE [LARGE SCALE GENOMIC DNA]</scope>
    <source>
        <strain evidence="2">AS07pgkLD_105</strain>
    </source>
</reference>
<comment type="caution">
    <text evidence="2">The sequence shown here is derived from an EMBL/GenBank/DDBJ whole genome shotgun (WGS) entry which is preliminary data.</text>
</comment>
<organism evidence="2 3">
    <name type="scientific">Trichococcus flocculiformis</name>
    <dbReference type="NCBI Taxonomy" id="82803"/>
    <lineage>
        <taxon>Bacteria</taxon>
        <taxon>Bacillati</taxon>
        <taxon>Bacillota</taxon>
        <taxon>Bacilli</taxon>
        <taxon>Lactobacillales</taxon>
        <taxon>Carnobacteriaceae</taxon>
        <taxon>Trichococcus</taxon>
    </lineage>
</organism>
<sequence length="51" mass="5967">DIAVPTEDTDYTEEYEDDEKILDPEDVEQLISEVETDPEESYDELTKDLQD</sequence>
<evidence type="ECO:0000313" key="2">
    <source>
        <dbReference type="EMBL" id="NLD32822.1"/>
    </source>
</evidence>
<feature type="non-terminal residue" evidence="2">
    <location>
        <position position="1"/>
    </location>
</feature>
<evidence type="ECO:0000313" key="3">
    <source>
        <dbReference type="Proteomes" id="UP000589373"/>
    </source>
</evidence>
<evidence type="ECO:0000256" key="1">
    <source>
        <dbReference type="SAM" id="MobiDB-lite"/>
    </source>
</evidence>
<dbReference type="Proteomes" id="UP000589373">
    <property type="component" value="Unassembled WGS sequence"/>
</dbReference>
<proteinExistence type="predicted"/>
<feature type="compositionally biased region" description="Acidic residues" evidence="1">
    <location>
        <begin position="7"/>
        <end position="24"/>
    </location>
</feature>
<dbReference type="AlphaFoldDB" id="A0A847D6X4"/>
<dbReference type="EMBL" id="JAAZCD010000252">
    <property type="protein sequence ID" value="NLD32822.1"/>
    <property type="molecule type" value="Genomic_DNA"/>
</dbReference>
<name>A0A847D6X4_9LACT</name>
<protein>
    <submittedName>
        <fullName evidence="2">Uncharacterized protein</fullName>
    </submittedName>
</protein>
<feature type="region of interest" description="Disordered" evidence="1">
    <location>
        <begin position="1"/>
        <end position="24"/>
    </location>
</feature>
<gene>
    <name evidence="2" type="ORF">GX662_11295</name>
</gene>
<accession>A0A847D6X4</accession>